<name>A0ACC1IHS7_9FUNG</name>
<comment type="caution">
    <text evidence="1">The sequence shown here is derived from an EMBL/GenBank/DDBJ whole genome shotgun (WGS) entry which is preliminary data.</text>
</comment>
<protein>
    <submittedName>
        <fullName evidence="1">Uncharacterized protein</fullName>
    </submittedName>
</protein>
<organism evidence="1 2">
    <name type="scientific">Kickxella alabastrina</name>
    <dbReference type="NCBI Taxonomy" id="61397"/>
    <lineage>
        <taxon>Eukaryota</taxon>
        <taxon>Fungi</taxon>
        <taxon>Fungi incertae sedis</taxon>
        <taxon>Zoopagomycota</taxon>
        <taxon>Kickxellomycotina</taxon>
        <taxon>Kickxellomycetes</taxon>
        <taxon>Kickxellales</taxon>
        <taxon>Kickxellaceae</taxon>
        <taxon>Kickxella</taxon>
    </lineage>
</organism>
<proteinExistence type="predicted"/>
<dbReference type="EMBL" id="JANBPG010000676">
    <property type="protein sequence ID" value="KAJ1894566.1"/>
    <property type="molecule type" value="Genomic_DNA"/>
</dbReference>
<evidence type="ECO:0000313" key="1">
    <source>
        <dbReference type="EMBL" id="KAJ1894566.1"/>
    </source>
</evidence>
<sequence length="818" mass="88118">MRWTHASAIADQTMYILGGKKGYGNAESDYATPCISLKLSGKFSTSNPPWEWVCDHNGPLVAGHSVIINDNINMAVVFGGTVPDEVERIGPMHLFSAEIGFWSTPNSLDFPQPLVGHSAVIQRSTGDMLVYGGSFDTAPYVLSNATLGMVTDTQKHNYASIRPSVGFSIMKPLSGVSDTSTSTTTEAASKTRASTIKDGSASSSQSSTKKGVATPTSISTAKVTGVTQLASDDVDARGLELRGIDDDIDNVFTLDDNVSSGPLLMSWTNDMLPASVSGRIGHTASMVNDTNMVILGGSDGSRLVSMGTVYVYNGSHRMWYQRTATGNVPASRHNHVATVVNGTHIVIHGGATLDFGKALGDVAVLDTDTWVWSVPNVSGSPAARFGHAASQAGPYMIMTFGRTVSNQTEVASGDYGLYLLDTSFWKFVAQFDPSRSALTVNYKSAKLSGGTVFGLTVASTTGFLVILILLYILCMHHYNKHPQLSDPGENGNMLPANELRELGRRLTARIGTQRQRAVARDKSLLSKRNMEDSERLISSGNHKMLQQLYPSTPTSPAFSHTKHIRLKSIPGIDDDVSRHIMFDVNRSSSIDKSLLLGSPNTREKHTDPQMRNSKLIRRTHLDNVQLPTGLRNRDDLDGADCVEERVSVMSKDNGGGWSRPSTANSRASRKSKHISAMLPRVVGSRLTLPMETANALARYRFEELEDVPESPSLPQLPAQFMMDPLGNNATNPDGNGNGNEATNKLTPPAMPAAYDDAARNGKHGANGSDSTSSSTGSTPDARGFDAQKQHMSPTLVRGSIDINMFSQKNKFFVANPDD</sequence>
<dbReference type="Proteomes" id="UP001150581">
    <property type="component" value="Unassembled WGS sequence"/>
</dbReference>
<reference evidence="1" key="1">
    <citation type="submission" date="2022-07" db="EMBL/GenBank/DDBJ databases">
        <title>Phylogenomic reconstructions and comparative analyses of Kickxellomycotina fungi.</title>
        <authorList>
            <person name="Reynolds N.K."/>
            <person name="Stajich J.E."/>
            <person name="Barry K."/>
            <person name="Grigoriev I.V."/>
            <person name="Crous P."/>
            <person name="Smith M.E."/>
        </authorList>
    </citation>
    <scope>NUCLEOTIDE SEQUENCE</scope>
    <source>
        <strain evidence="1">Benny 63K</strain>
    </source>
</reference>
<keyword evidence="2" id="KW-1185">Reference proteome</keyword>
<evidence type="ECO:0000313" key="2">
    <source>
        <dbReference type="Proteomes" id="UP001150581"/>
    </source>
</evidence>
<accession>A0ACC1IHS7</accession>
<gene>
    <name evidence="1" type="ORF">LPJ66_005111</name>
</gene>